<dbReference type="PANTHER" id="PTHR47263">
    <property type="entry name" value="ADENYLATE CYCLASE ACTIVATION PROTEIN GIT1"/>
    <property type="match status" value="1"/>
</dbReference>
<dbReference type="CDD" id="cd04043">
    <property type="entry name" value="C2_Munc13_fungal"/>
    <property type="match status" value="1"/>
</dbReference>
<dbReference type="CDD" id="cd06225">
    <property type="entry name" value="HAMP"/>
    <property type="match status" value="1"/>
</dbReference>
<accession>A0A0G4KKB2</accession>
<dbReference type="PROSITE" id="PS51259">
    <property type="entry name" value="MHD2"/>
    <property type="match status" value="1"/>
</dbReference>
<dbReference type="SMART" id="SM00239">
    <property type="entry name" value="C2"/>
    <property type="match status" value="1"/>
</dbReference>
<evidence type="ECO:0000259" key="5">
    <source>
        <dbReference type="PROSITE" id="PS51259"/>
    </source>
</evidence>
<dbReference type="Gene3D" id="1.20.58.1100">
    <property type="match status" value="1"/>
</dbReference>
<gene>
    <name evidence="6" type="ORF">BN1723_017159</name>
</gene>
<feature type="domain" description="C2" evidence="2">
    <location>
        <begin position="373"/>
        <end position="495"/>
    </location>
</feature>
<feature type="compositionally biased region" description="Polar residues" evidence="1">
    <location>
        <begin position="794"/>
        <end position="810"/>
    </location>
</feature>
<dbReference type="InterPro" id="IPR014770">
    <property type="entry name" value="Munc13_1"/>
</dbReference>
<proteinExistence type="predicted"/>
<dbReference type="Gene3D" id="2.60.40.150">
    <property type="entry name" value="C2 domain"/>
    <property type="match status" value="1"/>
</dbReference>
<reference evidence="7" key="1">
    <citation type="submission" date="2015-05" db="EMBL/GenBank/DDBJ databases">
        <authorList>
            <person name="Fogelqvist Johan"/>
        </authorList>
    </citation>
    <scope>NUCLEOTIDE SEQUENCE [LARGE SCALE GENOMIC DNA]</scope>
</reference>
<dbReference type="Gene3D" id="1.10.357.50">
    <property type="match status" value="1"/>
</dbReference>
<organism evidence="6 7">
    <name type="scientific">Verticillium longisporum</name>
    <name type="common">Verticillium dahliae var. longisporum</name>
    <dbReference type="NCBI Taxonomy" id="100787"/>
    <lineage>
        <taxon>Eukaryota</taxon>
        <taxon>Fungi</taxon>
        <taxon>Dikarya</taxon>
        <taxon>Ascomycota</taxon>
        <taxon>Pezizomycotina</taxon>
        <taxon>Sordariomycetes</taxon>
        <taxon>Hypocreomycetidae</taxon>
        <taxon>Glomerellales</taxon>
        <taxon>Plectosphaerellaceae</taxon>
        <taxon>Verticillium</taxon>
    </lineage>
</organism>
<dbReference type="InterPro" id="IPR014772">
    <property type="entry name" value="Munc13_dom-2"/>
</dbReference>
<dbReference type="SUPFAM" id="SSF49562">
    <property type="entry name" value="C2 domain (Calcium/lipid-binding domain, CaLB)"/>
    <property type="match status" value="1"/>
</dbReference>
<dbReference type="PANTHER" id="PTHR47263:SF1">
    <property type="entry name" value="C2 DOMAIN PROTEIN (AFU_ORTHOLOGUE AFUA_7G02350)"/>
    <property type="match status" value="1"/>
</dbReference>
<feature type="domain" description="MHD1" evidence="4">
    <location>
        <begin position="172"/>
        <end position="298"/>
    </location>
</feature>
<sequence length="988" mass="112955">LWTVQDFIVYQQTLQTIHDALLRDLFNQLKECYGQSPPNIASIMKILEDHIEEDPAFAPKQDQLSDFSKQVTEALRQSARDLYHEIVQTKLPEDAESWQFSHVIEMGKLVVQRVAKMQKRYRSMSEIKGVTPLPILVQTMLPIFEQDAEHIIGKAIQTAQAAGCELDIDDGFDLYRELIKLRESHYKYLPGVEFHFDIEGLLQEFVWRWIREAESRMEAGVINAIKLDDFRALGDDGERLPSDAERHSASIADLFQFFSAPVTQIDQLEWRNEEHHARFMTALAHTFATGIEKYCEEVGRIFAADMERLTPQEEAMASRTTQERFMQYAKEAWNNKEKPEPYNFSSKAFVMLNNIEFAKQKLDKLEHTMNVDRCAEIVRAIDGPKQQTRRPNKYNFTVKIVEAEDLKACDPNGFSDPYVVLVDERQKRLHKTRVVRKSLNPRWDESRDITVTAPITIIATVWDDDMFGDHDFVGRTSFKLDPVHFSDYIPREIWLDLDTQGRILVKISMEGERDDIEFQFGKAFRDLKRTEQIMVRKITEKLRDQINTSLSHETLRRLLGGAGLGAQVTSLWKKRTSIMPTAPSKAVIDESLDPLMDYFHANFTIMNQTLTNDTMRSVMLRLWKEVLLAVEALLVPPLSDKPSEQRPLSRLEVDIVYGWLRQLLAFFNAKDEEGNELGVPENDLRSPKWHELASLNFFYFEDTVTLVRESERMAASNAQKDTTRIELPGRDTPAKRSLELELAKLAQRIDKLENRAHSAPTAFPETPNEVNDSLFGDDPTGTFPSLGGRVLSRPQLQREGTQADSGSAGSPLTDEALESLQEKVLDQEKGISSAREEITSVSAQLLEQKELQEQAFSRIEQDRVARLERELWKHQKANEAFQKALREIGEIVTAVARGDLSKKVRMNSVEMDPEITTFKRTINTMMDQLQVFSSEVSRVAREVGTEGLLGGQARIEGVDGTWKELTDNGALGQTSLAEELPLLTMPQS</sequence>
<dbReference type="PROSITE" id="PS51258">
    <property type="entry name" value="MHD1"/>
    <property type="match status" value="1"/>
</dbReference>
<dbReference type="GO" id="GO:0016020">
    <property type="term" value="C:membrane"/>
    <property type="evidence" value="ECO:0007669"/>
    <property type="project" value="InterPro"/>
</dbReference>
<feature type="domain" description="HAMP" evidence="3">
    <location>
        <begin position="879"/>
        <end position="934"/>
    </location>
</feature>
<evidence type="ECO:0008006" key="8">
    <source>
        <dbReference type="Google" id="ProtNLM"/>
    </source>
</evidence>
<feature type="non-terminal residue" evidence="6">
    <location>
        <position position="988"/>
    </location>
</feature>
<evidence type="ECO:0000259" key="2">
    <source>
        <dbReference type="PROSITE" id="PS50004"/>
    </source>
</evidence>
<dbReference type="InterPro" id="IPR035892">
    <property type="entry name" value="C2_domain_sf"/>
</dbReference>
<feature type="domain" description="MHD2" evidence="5">
    <location>
        <begin position="589"/>
        <end position="710"/>
    </location>
</feature>
<dbReference type="Pfam" id="PF06292">
    <property type="entry name" value="MUN"/>
    <property type="match status" value="1"/>
</dbReference>
<name>A0A0G4KKB2_VERLO</name>
<evidence type="ECO:0000259" key="3">
    <source>
        <dbReference type="PROSITE" id="PS50885"/>
    </source>
</evidence>
<dbReference type="Gene3D" id="1.20.120.1530">
    <property type="match status" value="1"/>
</dbReference>
<dbReference type="Proteomes" id="UP000045706">
    <property type="component" value="Unassembled WGS sequence"/>
</dbReference>
<dbReference type="PROSITE" id="PS50004">
    <property type="entry name" value="C2"/>
    <property type="match status" value="1"/>
</dbReference>
<dbReference type="InterPro" id="IPR010439">
    <property type="entry name" value="MUN_dom"/>
</dbReference>
<dbReference type="PROSITE" id="PS50885">
    <property type="entry name" value="HAMP"/>
    <property type="match status" value="1"/>
</dbReference>
<dbReference type="Pfam" id="PF00168">
    <property type="entry name" value="C2"/>
    <property type="match status" value="1"/>
</dbReference>
<dbReference type="GO" id="GO:0007165">
    <property type="term" value="P:signal transduction"/>
    <property type="evidence" value="ECO:0007669"/>
    <property type="project" value="InterPro"/>
</dbReference>
<dbReference type="InterPro" id="IPR000008">
    <property type="entry name" value="C2_dom"/>
</dbReference>
<evidence type="ECO:0000313" key="7">
    <source>
        <dbReference type="Proteomes" id="UP000045706"/>
    </source>
</evidence>
<dbReference type="InterPro" id="IPR052811">
    <property type="entry name" value="Glucose_resp_signaling"/>
</dbReference>
<evidence type="ECO:0000256" key="1">
    <source>
        <dbReference type="SAM" id="MobiDB-lite"/>
    </source>
</evidence>
<dbReference type="AlphaFoldDB" id="A0A0G4KKB2"/>
<dbReference type="EMBL" id="CVQI01001192">
    <property type="protein sequence ID" value="CRK07549.1"/>
    <property type="molecule type" value="Genomic_DNA"/>
</dbReference>
<protein>
    <recommendedName>
        <fullName evidence="8">C2 domain-containing protein</fullName>
    </recommendedName>
</protein>
<dbReference type="InterPro" id="IPR003660">
    <property type="entry name" value="HAMP_dom"/>
</dbReference>
<feature type="non-terminal residue" evidence="6">
    <location>
        <position position="1"/>
    </location>
</feature>
<evidence type="ECO:0000313" key="6">
    <source>
        <dbReference type="EMBL" id="CRK07549.1"/>
    </source>
</evidence>
<feature type="region of interest" description="Disordered" evidence="1">
    <location>
        <begin position="756"/>
        <end position="812"/>
    </location>
</feature>
<evidence type="ECO:0000259" key="4">
    <source>
        <dbReference type="PROSITE" id="PS51258"/>
    </source>
</evidence>